<dbReference type="InterPro" id="IPR003140">
    <property type="entry name" value="PLipase/COase/thioEstase"/>
</dbReference>
<keyword evidence="5" id="KW-1185">Reference proteome</keyword>
<dbReference type="InterPro" id="IPR050565">
    <property type="entry name" value="LYPA1-2/EST-like"/>
</dbReference>
<evidence type="ECO:0000256" key="2">
    <source>
        <dbReference type="ARBA" id="ARBA00022801"/>
    </source>
</evidence>
<keyword evidence="2 4" id="KW-0378">Hydrolase</keyword>
<sequence>MSSIDPAHVIWSTPVAERAGKPLLVLLHGLGSDEGGLFRLSPYLPLDHVIASPRGPIASGEGWSWFDVAAPRPAPLNAAADALAEWIATARGDASSVAVLGFSQGGVLGLQALRRHPETIDALVLLSAIADETVDPGDPELEVLRPPVFWGRGTSDRVVPADQVMATRAWLEEHSTLTERIYEDVGHWITDAELGEVHTFLRGVFPIEPTEPTEPDSVAG</sequence>
<protein>
    <submittedName>
        <fullName evidence="4">Alpha/beta hydrolase</fullName>
    </submittedName>
</protein>
<comment type="caution">
    <text evidence="4">The sequence shown here is derived from an EMBL/GenBank/DDBJ whole genome shotgun (WGS) entry which is preliminary data.</text>
</comment>
<comment type="similarity">
    <text evidence="1">Belongs to the AB hydrolase superfamily. AB hydrolase 2 family.</text>
</comment>
<dbReference type="PANTHER" id="PTHR10655:SF17">
    <property type="entry name" value="LYSOPHOSPHOLIPASE-LIKE PROTEIN 1"/>
    <property type="match status" value="1"/>
</dbReference>
<proteinExistence type="inferred from homology"/>
<organism evidence="4 5">
    <name type="scientific">Lysinimonas soli</name>
    <dbReference type="NCBI Taxonomy" id="1074233"/>
    <lineage>
        <taxon>Bacteria</taxon>
        <taxon>Bacillati</taxon>
        <taxon>Actinomycetota</taxon>
        <taxon>Actinomycetes</taxon>
        <taxon>Micrococcales</taxon>
        <taxon>Microbacteriaceae</taxon>
        <taxon>Lysinimonas</taxon>
    </lineage>
</organism>
<evidence type="ECO:0000313" key="5">
    <source>
        <dbReference type="Proteomes" id="UP001596039"/>
    </source>
</evidence>
<name>A0ABW0NRN9_9MICO</name>
<dbReference type="RefSeq" id="WP_386740435.1">
    <property type="nucleotide sequence ID" value="NZ_JBHSMG010000002.1"/>
</dbReference>
<gene>
    <name evidence="4" type="ORF">ACFPJ4_10870</name>
</gene>
<evidence type="ECO:0000259" key="3">
    <source>
        <dbReference type="Pfam" id="PF02230"/>
    </source>
</evidence>
<feature type="domain" description="Phospholipase/carboxylesterase/thioesterase" evidence="3">
    <location>
        <begin position="18"/>
        <end position="202"/>
    </location>
</feature>
<evidence type="ECO:0000313" key="4">
    <source>
        <dbReference type="EMBL" id="MFC5502740.1"/>
    </source>
</evidence>
<dbReference type="Gene3D" id="3.40.50.1820">
    <property type="entry name" value="alpha/beta hydrolase"/>
    <property type="match status" value="1"/>
</dbReference>
<dbReference type="SUPFAM" id="SSF53474">
    <property type="entry name" value="alpha/beta-Hydrolases"/>
    <property type="match status" value="1"/>
</dbReference>
<dbReference type="Proteomes" id="UP001596039">
    <property type="component" value="Unassembled WGS sequence"/>
</dbReference>
<accession>A0ABW0NRN9</accession>
<dbReference type="GO" id="GO:0016787">
    <property type="term" value="F:hydrolase activity"/>
    <property type="evidence" value="ECO:0007669"/>
    <property type="project" value="UniProtKB-KW"/>
</dbReference>
<dbReference type="InterPro" id="IPR029058">
    <property type="entry name" value="AB_hydrolase_fold"/>
</dbReference>
<dbReference type="PANTHER" id="PTHR10655">
    <property type="entry name" value="LYSOPHOSPHOLIPASE-RELATED"/>
    <property type="match status" value="1"/>
</dbReference>
<evidence type="ECO:0000256" key="1">
    <source>
        <dbReference type="ARBA" id="ARBA00006499"/>
    </source>
</evidence>
<dbReference type="Pfam" id="PF02230">
    <property type="entry name" value="Abhydrolase_2"/>
    <property type="match status" value="1"/>
</dbReference>
<dbReference type="EMBL" id="JBHSMG010000002">
    <property type="protein sequence ID" value="MFC5502740.1"/>
    <property type="molecule type" value="Genomic_DNA"/>
</dbReference>
<reference evidence="5" key="1">
    <citation type="journal article" date="2019" name="Int. J. Syst. Evol. Microbiol.">
        <title>The Global Catalogue of Microorganisms (GCM) 10K type strain sequencing project: providing services to taxonomists for standard genome sequencing and annotation.</title>
        <authorList>
            <consortium name="The Broad Institute Genomics Platform"/>
            <consortium name="The Broad Institute Genome Sequencing Center for Infectious Disease"/>
            <person name="Wu L."/>
            <person name="Ma J."/>
        </authorList>
    </citation>
    <scope>NUCLEOTIDE SEQUENCE [LARGE SCALE GENOMIC DNA]</scope>
    <source>
        <strain evidence="5">CGMCC 4.6997</strain>
    </source>
</reference>